<dbReference type="GO" id="GO:0005634">
    <property type="term" value="C:nucleus"/>
    <property type="evidence" value="ECO:0007669"/>
    <property type="project" value="TreeGrafter"/>
</dbReference>
<feature type="compositionally biased region" description="Basic residues" evidence="1">
    <location>
        <begin position="50"/>
        <end position="64"/>
    </location>
</feature>
<protein>
    <submittedName>
        <fullName evidence="2">Uncharacterized protein</fullName>
    </submittedName>
</protein>
<dbReference type="GO" id="GO:0048471">
    <property type="term" value="C:perinuclear region of cytoplasm"/>
    <property type="evidence" value="ECO:0007669"/>
    <property type="project" value="TreeGrafter"/>
</dbReference>
<reference evidence="2 3" key="1">
    <citation type="journal article" date="2012" name="Genome Biol.">
        <title>Genome and low-iron response of an oceanic diatom adapted to chronic iron limitation.</title>
        <authorList>
            <person name="Lommer M."/>
            <person name="Specht M."/>
            <person name="Roy A.S."/>
            <person name="Kraemer L."/>
            <person name="Andreson R."/>
            <person name="Gutowska M.A."/>
            <person name="Wolf J."/>
            <person name="Bergner S.V."/>
            <person name="Schilhabel M.B."/>
            <person name="Klostermeier U.C."/>
            <person name="Beiko R.G."/>
            <person name="Rosenstiel P."/>
            <person name="Hippler M."/>
            <person name="Laroche J."/>
        </authorList>
    </citation>
    <scope>NUCLEOTIDE SEQUENCE [LARGE SCALE GENOMIC DNA]</scope>
    <source>
        <strain evidence="2 3">CCMP1005</strain>
    </source>
</reference>
<name>K0R2P7_THAOC</name>
<dbReference type="eggNOG" id="KOG4308">
    <property type="taxonomic scope" value="Eukaryota"/>
</dbReference>
<feature type="region of interest" description="Disordered" evidence="1">
    <location>
        <begin position="256"/>
        <end position="286"/>
    </location>
</feature>
<dbReference type="InterPro" id="IPR027038">
    <property type="entry name" value="RanGap"/>
</dbReference>
<dbReference type="GO" id="GO:0031267">
    <property type="term" value="F:small GTPase binding"/>
    <property type="evidence" value="ECO:0007669"/>
    <property type="project" value="TreeGrafter"/>
</dbReference>
<dbReference type="PANTHER" id="PTHR24113:SF15">
    <property type="entry name" value="NACHT DOMAIN-CONTAINING PROTEIN"/>
    <property type="match status" value="1"/>
</dbReference>
<evidence type="ECO:0000313" key="3">
    <source>
        <dbReference type="Proteomes" id="UP000266841"/>
    </source>
</evidence>
<dbReference type="PANTHER" id="PTHR24113">
    <property type="entry name" value="RAN GTPASE-ACTIVATING PROTEIN 1"/>
    <property type="match status" value="1"/>
</dbReference>
<proteinExistence type="predicted"/>
<sequence length="780" mass="85074">MRIPAHSSPAPEDVCVDRSTKESVCAAVPPSPTGRSGGLDVDGMTPGPRSARRGRSFERRRGRRSSTCPRPMASEWTDGRSPPPGRPLSASSAPATDGRPSDVAEASILRFPGSRSRLDIRNALSSFSRRREPAGRRASYGPEFFDRQSLVEREVTHTSAAGRVADRRAFLTEAAVKISTIDRFRGLPGPSGGPSRAPPAKGSKNSSNLPSRRARLRPPASTHCLSGCPPPACPHCDAVRVAIGLEVAIIPSHVGTQSVVPSPRQGRRQTATSARKPEKGRGGVEPVDCNALEATTSIEDITGNEHNRDILRWLQNDELSQLWLCRPELSEDNEDYGLGSSRELDWLGHFVKKSTRLEGVGISGDDTFVNCSGHSVDRFLDDLGKCNHIKKMIFAGTNLAEIICKLDGAMESNNFTHFVVKECHLGVPEATFLFNTFRVANSLEELHIHSHSEEDDPANLNDGDMAGCIPSLAACSGMRSLTLNYLNLSTNSCAALRGVFPRMAALRKVVLHGNSLDDDCTTLLARGLSDCKQIQSLDLSDNRISDNGLDVLVQRLPASVEVLHMTWNDITLARHVRLLRLRVFNIEGNTLCPGGTGVIAASLANTECRLEDLHLYNCNIGDKGAATLAEGLRNNQRLTVMSLGGNNITERGLNPFLSILCDTSSINATYNSNHTLRSLGGYGVQIPQDVEVMLRLNKDKNKSRVATNKILRTHRHLDTRPLFGWELGLLPYVVAWLEHFAKSRPDLKLSSMFEFVRAMPMKVTDGAVGNATGKKRKLYS</sequence>
<dbReference type="Proteomes" id="UP000266841">
    <property type="component" value="Unassembled WGS sequence"/>
</dbReference>
<dbReference type="Pfam" id="PF13516">
    <property type="entry name" value="LRR_6"/>
    <property type="match status" value="2"/>
</dbReference>
<organism evidence="2 3">
    <name type="scientific">Thalassiosira oceanica</name>
    <name type="common">Marine diatom</name>
    <dbReference type="NCBI Taxonomy" id="159749"/>
    <lineage>
        <taxon>Eukaryota</taxon>
        <taxon>Sar</taxon>
        <taxon>Stramenopiles</taxon>
        <taxon>Ochrophyta</taxon>
        <taxon>Bacillariophyta</taxon>
        <taxon>Coscinodiscophyceae</taxon>
        <taxon>Thalassiosirophycidae</taxon>
        <taxon>Thalassiosirales</taxon>
        <taxon>Thalassiosiraceae</taxon>
        <taxon>Thalassiosira</taxon>
    </lineage>
</organism>
<dbReference type="GO" id="GO:0006913">
    <property type="term" value="P:nucleocytoplasmic transport"/>
    <property type="evidence" value="ECO:0007669"/>
    <property type="project" value="TreeGrafter"/>
</dbReference>
<dbReference type="InterPro" id="IPR001611">
    <property type="entry name" value="Leu-rich_rpt"/>
</dbReference>
<dbReference type="Gene3D" id="3.80.10.10">
    <property type="entry name" value="Ribonuclease Inhibitor"/>
    <property type="match status" value="2"/>
</dbReference>
<feature type="region of interest" description="Disordered" evidence="1">
    <location>
        <begin position="183"/>
        <end position="223"/>
    </location>
</feature>
<dbReference type="GO" id="GO:0005829">
    <property type="term" value="C:cytosol"/>
    <property type="evidence" value="ECO:0007669"/>
    <property type="project" value="TreeGrafter"/>
</dbReference>
<keyword evidence="3" id="KW-1185">Reference proteome</keyword>
<feature type="region of interest" description="Disordered" evidence="1">
    <location>
        <begin position="1"/>
        <end position="108"/>
    </location>
</feature>
<dbReference type="SUPFAM" id="SSF52047">
    <property type="entry name" value="RNI-like"/>
    <property type="match status" value="1"/>
</dbReference>
<accession>K0R2P7</accession>
<evidence type="ECO:0000313" key="2">
    <source>
        <dbReference type="EMBL" id="EJK45499.1"/>
    </source>
</evidence>
<dbReference type="OrthoDB" id="341587at2759"/>
<dbReference type="InterPro" id="IPR032675">
    <property type="entry name" value="LRR_dom_sf"/>
</dbReference>
<dbReference type="SMART" id="SM00368">
    <property type="entry name" value="LRR_RI"/>
    <property type="match status" value="5"/>
</dbReference>
<dbReference type="GO" id="GO:0005096">
    <property type="term" value="F:GTPase activator activity"/>
    <property type="evidence" value="ECO:0007669"/>
    <property type="project" value="InterPro"/>
</dbReference>
<evidence type="ECO:0000256" key="1">
    <source>
        <dbReference type="SAM" id="MobiDB-lite"/>
    </source>
</evidence>
<gene>
    <name evidence="2" type="ORF">THAOC_35884</name>
</gene>
<feature type="compositionally biased region" description="Low complexity" evidence="1">
    <location>
        <begin position="193"/>
        <end position="221"/>
    </location>
</feature>
<dbReference type="OMA" id="TESYHAS"/>
<dbReference type="AlphaFoldDB" id="K0R2P7"/>
<comment type="caution">
    <text evidence="2">The sequence shown here is derived from an EMBL/GenBank/DDBJ whole genome shotgun (WGS) entry which is preliminary data.</text>
</comment>
<dbReference type="EMBL" id="AGNL01048470">
    <property type="protein sequence ID" value="EJK45499.1"/>
    <property type="molecule type" value="Genomic_DNA"/>
</dbReference>